<dbReference type="EMBL" id="CDMZ01002425">
    <property type="protein sequence ID" value="CUC10047.1"/>
    <property type="molecule type" value="Genomic_DNA"/>
</dbReference>
<protein>
    <recommendedName>
        <fullName evidence="3">AB hydrolase-1 domain-containing protein</fullName>
    </recommendedName>
</protein>
<evidence type="ECO:0000256" key="1">
    <source>
        <dbReference type="SAM" id="MobiDB-lite"/>
    </source>
</evidence>
<dbReference type="PANTHER" id="PTHR43722">
    <property type="entry name" value="PROLINE IMINOPEPTIDASE"/>
    <property type="match status" value="1"/>
</dbReference>
<gene>
    <name evidence="4" type="ORF">Cvel_26646.t2.CR2</name>
</gene>
<sequence length="425" mass="46621">MLLLFLCLAALFRSSLPLSLSEYVDETMTLLTSDGGKVHMELLGTREGTPVLIVHGGLGPWPVKNMAQSIDLEKHFVVYPHHKGWGLSGPTVESGITERHAKDFEEVREALGLSKWKIMAGSNGATLALAYASLFPDRVHFLVLRASWAVRYNEVFYNYGDFEMGKALHYPDEWDKLAGHVGCGRTKETKCVGLELLRRYERKLLKSSEEEAEETVTHFLKWDVYGNSVSPLEDTGQRGAAHNGGDPGFAPVVTPAINAEVSEGTLSETRSVDSAPVRDAEGLDEITPAPVQFNAPLVIVFRGNALGFLFGKVREGYRSDVSLGSIFGQTFKTGTLRRRMDPCIYFVMGSLSSVSRVDVGVSYTVTENPLPPSPPQASGQEDDEGQEQAPAEAPAGEEDANEEPDDTGVDVDERELGEERELDNW</sequence>
<dbReference type="InterPro" id="IPR005944">
    <property type="entry name" value="Pro_iminopeptidase"/>
</dbReference>
<feature type="domain" description="AB hydrolase-1" evidence="3">
    <location>
        <begin position="50"/>
        <end position="177"/>
    </location>
</feature>
<reference evidence="4" key="1">
    <citation type="submission" date="2014-11" db="EMBL/GenBank/DDBJ databases">
        <title>Molecular phylogeny of cliff fern family Woodsiaceae with morphological implications.</title>
        <authorList>
            <person name="Shao Y.-Z."/>
            <person name="Wei R."/>
            <person name="Zhang X.-C."/>
        </authorList>
    </citation>
    <scope>NUCLEOTIDE SEQUENCE</scope>
</reference>
<feature type="signal peptide" evidence="2">
    <location>
        <begin position="1"/>
        <end position="17"/>
    </location>
</feature>
<evidence type="ECO:0000259" key="3">
    <source>
        <dbReference type="Pfam" id="PF00561"/>
    </source>
</evidence>
<keyword evidence="2" id="KW-0732">Signal</keyword>
<name>A0A0K6S922_9ALVE</name>
<dbReference type="InterPro" id="IPR000073">
    <property type="entry name" value="AB_hydrolase_1"/>
</dbReference>
<feature type="chain" id="PRO_5005508419" description="AB hydrolase-1 domain-containing protein" evidence="2">
    <location>
        <begin position="18"/>
        <end position="425"/>
    </location>
</feature>
<dbReference type="GO" id="GO:0004177">
    <property type="term" value="F:aminopeptidase activity"/>
    <property type="evidence" value="ECO:0007669"/>
    <property type="project" value="UniProtKB-EC"/>
</dbReference>
<evidence type="ECO:0000256" key="2">
    <source>
        <dbReference type="SAM" id="SignalP"/>
    </source>
</evidence>
<dbReference type="PANTHER" id="PTHR43722:SF1">
    <property type="entry name" value="PROLINE IMINOPEPTIDASE"/>
    <property type="match status" value="1"/>
</dbReference>
<feature type="compositionally biased region" description="Acidic residues" evidence="1">
    <location>
        <begin position="395"/>
        <end position="416"/>
    </location>
</feature>
<evidence type="ECO:0000313" key="4">
    <source>
        <dbReference type="EMBL" id="CUC10047.1"/>
    </source>
</evidence>
<dbReference type="VEuPathDB" id="CryptoDB:Cvel_26646"/>
<accession>A0A0K6S922</accession>
<organism evidence="4">
    <name type="scientific">Chromera velia CCMP2878</name>
    <dbReference type="NCBI Taxonomy" id="1169474"/>
    <lineage>
        <taxon>Eukaryota</taxon>
        <taxon>Sar</taxon>
        <taxon>Alveolata</taxon>
        <taxon>Colpodellida</taxon>
        <taxon>Chromeraceae</taxon>
        <taxon>Chromera</taxon>
    </lineage>
</organism>
<dbReference type="Pfam" id="PF00561">
    <property type="entry name" value="Abhydrolase_1"/>
    <property type="match status" value="1"/>
</dbReference>
<dbReference type="GO" id="GO:0006508">
    <property type="term" value="P:proteolysis"/>
    <property type="evidence" value="ECO:0007669"/>
    <property type="project" value="InterPro"/>
</dbReference>
<dbReference type="AlphaFoldDB" id="A0A0K6S922"/>
<dbReference type="InterPro" id="IPR029058">
    <property type="entry name" value="AB_hydrolase_fold"/>
</dbReference>
<dbReference type="Gene3D" id="3.40.50.1820">
    <property type="entry name" value="alpha/beta hydrolase"/>
    <property type="match status" value="1"/>
</dbReference>
<dbReference type="GO" id="GO:0005737">
    <property type="term" value="C:cytoplasm"/>
    <property type="evidence" value="ECO:0007669"/>
    <property type="project" value="InterPro"/>
</dbReference>
<proteinExistence type="predicted"/>
<dbReference type="SUPFAM" id="SSF53474">
    <property type="entry name" value="alpha/beta-Hydrolases"/>
    <property type="match status" value="1"/>
</dbReference>
<feature type="region of interest" description="Disordered" evidence="1">
    <location>
        <begin position="365"/>
        <end position="425"/>
    </location>
</feature>